<dbReference type="InterPro" id="IPR043970">
    <property type="entry name" value="FUZ/MON1/HPS1_longin_3"/>
</dbReference>
<comment type="function">
    <text evidence="2">Plays an important role in membrane trafficking through the secretory apparatus.</text>
</comment>
<evidence type="ECO:0000313" key="4">
    <source>
        <dbReference type="EMBL" id="KAK2862547.1"/>
    </source>
</evidence>
<dbReference type="GO" id="GO:0016192">
    <property type="term" value="P:vesicle-mediated transport"/>
    <property type="evidence" value="ECO:0007669"/>
    <property type="project" value="InterPro"/>
</dbReference>
<evidence type="ECO:0000259" key="3">
    <source>
        <dbReference type="Pfam" id="PF19038"/>
    </source>
</evidence>
<dbReference type="EMBL" id="JAUPFM010000001">
    <property type="protein sequence ID" value="KAK2862547.1"/>
    <property type="molecule type" value="Genomic_DNA"/>
</dbReference>
<dbReference type="PANTHER" id="PTHR13027:SF14">
    <property type="entry name" value="VACUOLAR FUSION PROTEIN MON1 HOMOLOG A"/>
    <property type="match status" value="1"/>
</dbReference>
<evidence type="ECO:0000256" key="1">
    <source>
        <dbReference type="ARBA" id="ARBA00008968"/>
    </source>
</evidence>
<dbReference type="Pfam" id="PF19038">
    <property type="entry name" value="Fuz_longin_3"/>
    <property type="match status" value="1"/>
</dbReference>
<protein>
    <recommendedName>
        <fullName evidence="2">Vacuolar fusion protein MON1 homolog</fullName>
    </recommendedName>
</protein>
<feature type="domain" description="FUZ/MON1/HPS1 third Longin" evidence="3">
    <location>
        <begin position="39"/>
        <end position="139"/>
    </location>
</feature>
<gene>
    <name evidence="4" type="ORF">Q5P01_002080</name>
</gene>
<dbReference type="Proteomes" id="UP001187415">
    <property type="component" value="Unassembled WGS sequence"/>
</dbReference>
<evidence type="ECO:0000313" key="5">
    <source>
        <dbReference type="Proteomes" id="UP001187415"/>
    </source>
</evidence>
<evidence type="ECO:0000256" key="2">
    <source>
        <dbReference type="RuleBase" id="RU367048"/>
    </source>
</evidence>
<dbReference type="AlphaFoldDB" id="A0AA88T4H5"/>
<organism evidence="4 5">
    <name type="scientific">Channa striata</name>
    <name type="common">Snakehead murrel</name>
    <name type="synonym">Ophicephalus striatus</name>
    <dbReference type="NCBI Taxonomy" id="64152"/>
    <lineage>
        <taxon>Eukaryota</taxon>
        <taxon>Metazoa</taxon>
        <taxon>Chordata</taxon>
        <taxon>Craniata</taxon>
        <taxon>Vertebrata</taxon>
        <taxon>Euteleostomi</taxon>
        <taxon>Actinopterygii</taxon>
        <taxon>Neopterygii</taxon>
        <taxon>Teleostei</taxon>
        <taxon>Neoteleostei</taxon>
        <taxon>Acanthomorphata</taxon>
        <taxon>Anabantaria</taxon>
        <taxon>Anabantiformes</taxon>
        <taxon>Channoidei</taxon>
        <taxon>Channidae</taxon>
        <taxon>Channa</taxon>
    </lineage>
</organism>
<dbReference type="GO" id="GO:0006623">
    <property type="term" value="P:protein targeting to vacuole"/>
    <property type="evidence" value="ECO:0007669"/>
    <property type="project" value="UniProtKB-UniRule"/>
</dbReference>
<comment type="similarity">
    <text evidence="1 2">Belongs to the MON1/SAND family.</text>
</comment>
<dbReference type="InterPro" id="IPR004353">
    <property type="entry name" value="Mon1"/>
</dbReference>
<dbReference type="GO" id="GO:0035658">
    <property type="term" value="C:Mon1-Ccz1 complex"/>
    <property type="evidence" value="ECO:0007669"/>
    <property type="project" value="TreeGrafter"/>
</dbReference>
<dbReference type="PANTHER" id="PTHR13027">
    <property type="entry name" value="SAND PROTEIN-RELATED"/>
    <property type="match status" value="1"/>
</dbReference>
<proteinExistence type="inferred from homology"/>
<comment type="caution">
    <text evidence="4">The sequence shown here is derived from an EMBL/GenBank/DDBJ whole genome shotgun (WGS) entry which is preliminary data.</text>
</comment>
<sequence length="156" mass="18153">MSECKQRFLERLTKRSAYQAMKDALKCPSYSVAQVGIPELRHFLYKSKSSGLYTSPEFPVLYQTDDEQERLMGLYQDLHSRLHHPTRPLRSFYRCSETENLFAWVTSGFELYLCFSPLGTKALAVSAVTKLMKWIRKEEDRLFILRPNLTCTGIIS</sequence>
<name>A0AA88T4H5_CHASR</name>
<keyword evidence="5" id="KW-1185">Reference proteome</keyword>
<reference evidence="4" key="1">
    <citation type="submission" date="2023-07" db="EMBL/GenBank/DDBJ databases">
        <title>Chromosome-level Genome Assembly of Striped Snakehead (Channa striata).</title>
        <authorList>
            <person name="Liu H."/>
        </authorList>
    </citation>
    <scope>NUCLEOTIDE SEQUENCE</scope>
    <source>
        <strain evidence="4">Gz</strain>
        <tissue evidence="4">Muscle</tissue>
    </source>
</reference>
<accession>A0AA88T4H5</accession>